<sequence>MPQDERVPVGAGGLRRRAPATGQSRHVIQANKVSSMERPEEHRPVLVTAADEAGRLEAQRAEIEQTLGELVRDIREIQSRLRQGTFESRTETGKLLGDLRYWLRAARDTEAELEAIRRKQAGIGDGYGLDLDAAERAIGCRLHRIRTCCGAERVPE</sequence>
<gene>
    <name evidence="3" type="ORF">AVJ23_05030</name>
</gene>
<evidence type="ECO:0000313" key="4">
    <source>
        <dbReference type="Proteomes" id="UP000054396"/>
    </source>
</evidence>
<keyword evidence="4" id="KW-1185">Reference proteome</keyword>
<evidence type="ECO:0000256" key="2">
    <source>
        <dbReference type="SAM" id="MobiDB-lite"/>
    </source>
</evidence>
<dbReference type="Proteomes" id="UP000054396">
    <property type="component" value="Unassembled WGS sequence"/>
</dbReference>
<feature type="region of interest" description="Disordered" evidence="2">
    <location>
        <begin position="1"/>
        <end position="25"/>
    </location>
</feature>
<reference evidence="3 4" key="1">
    <citation type="submission" date="2015-12" db="EMBL/GenBank/DDBJ databases">
        <authorList>
            <person name="Shamseldin A."/>
            <person name="Moawad H."/>
            <person name="Abd El-Rahim W.M."/>
            <person name="Sadowsky M.J."/>
        </authorList>
    </citation>
    <scope>NUCLEOTIDE SEQUENCE [LARGE SCALE GENOMIC DNA]</scope>
    <source>
        <strain evidence="3 4">SJ5A-1</strain>
    </source>
</reference>
<keyword evidence="1" id="KW-0175">Coiled coil</keyword>
<evidence type="ECO:0000313" key="3">
    <source>
        <dbReference type="EMBL" id="KUF11944.1"/>
    </source>
</evidence>
<protein>
    <submittedName>
        <fullName evidence="3">Uncharacterized protein</fullName>
    </submittedName>
</protein>
<dbReference type="STRING" id="1685382.AVJ23_05030"/>
<comment type="caution">
    <text evidence="3">The sequence shown here is derived from an EMBL/GenBank/DDBJ whole genome shotgun (WGS) entry which is preliminary data.</text>
</comment>
<evidence type="ECO:0000256" key="1">
    <source>
        <dbReference type="SAM" id="Coils"/>
    </source>
</evidence>
<proteinExistence type="predicted"/>
<organism evidence="3 4">
    <name type="scientific">Pseudoponticoccus marisrubri</name>
    <dbReference type="NCBI Taxonomy" id="1685382"/>
    <lineage>
        <taxon>Bacteria</taxon>
        <taxon>Pseudomonadati</taxon>
        <taxon>Pseudomonadota</taxon>
        <taxon>Alphaproteobacteria</taxon>
        <taxon>Rhodobacterales</taxon>
        <taxon>Roseobacteraceae</taxon>
        <taxon>Pseudoponticoccus</taxon>
    </lineage>
</organism>
<dbReference type="AlphaFoldDB" id="A0A0W7WN77"/>
<dbReference type="EMBL" id="LPXO01000002">
    <property type="protein sequence ID" value="KUF11944.1"/>
    <property type="molecule type" value="Genomic_DNA"/>
</dbReference>
<name>A0A0W7WN77_9RHOB</name>
<accession>A0A0W7WN77</accession>
<feature type="coiled-coil region" evidence="1">
    <location>
        <begin position="46"/>
        <end position="80"/>
    </location>
</feature>